<name>A0ABN9M8K2_9NEOB</name>
<evidence type="ECO:0000259" key="3">
    <source>
        <dbReference type="PROSITE" id="PS51448"/>
    </source>
</evidence>
<dbReference type="PROSITE" id="PS51448">
    <property type="entry name" value="P_TREFOIL_2"/>
    <property type="match status" value="1"/>
</dbReference>
<evidence type="ECO:0000256" key="2">
    <source>
        <dbReference type="PROSITE-ProRule" id="PRU00779"/>
    </source>
</evidence>
<gene>
    <name evidence="4" type="ORF">RIMI_LOCUS16617400</name>
</gene>
<keyword evidence="5" id="KW-1185">Reference proteome</keyword>
<feature type="domain" description="P-type" evidence="3">
    <location>
        <begin position="16"/>
        <end position="59"/>
    </location>
</feature>
<dbReference type="Proteomes" id="UP001176940">
    <property type="component" value="Unassembled WGS sequence"/>
</dbReference>
<dbReference type="SUPFAM" id="SSF57492">
    <property type="entry name" value="Trefoil"/>
    <property type="match status" value="1"/>
</dbReference>
<protein>
    <recommendedName>
        <fullName evidence="3">P-type domain-containing protein</fullName>
    </recommendedName>
</protein>
<dbReference type="Gene3D" id="4.10.110.10">
    <property type="entry name" value="Spasmolytic Protein, domain 1"/>
    <property type="match status" value="1"/>
</dbReference>
<dbReference type="InterPro" id="IPR000519">
    <property type="entry name" value="P_trefoil_dom"/>
</dbReference>
<organism evidence="4 5">
    <name type="scientific">Ranitomeya imitator</name>
    <name type="common">mimic poison frog</name>
    <dbReference type="NCBI Taxonomy" id="111125"/>
    <lineage>
        <taxon>Eukaryota</taxon>
        <taxon>Metazoa</taxon>
        <taxon>Chordata</taxon>
        <taxon>Craniata</taxon>
        <taxon>Vertebrata</taxon>
        <taxon>Euteleostomi</taxon>
        <taxon>Amphibia</taxon>
        <taxon>Batrachia</taxon>
        <taxon>Anura</taxon>
        <taxon>Neobatrachia</taxon>
        <taxon>Hyloidea</taxon>
        <taxon>Dendrobatidae</taxon>
        <taxon>Dendrobatinae</taxon>
        <taxon>Ranitomeya</taxon>
    </lineage>
</organism>
<dbReference type="EMBL" id="CAUEEQ010046752">
    <property type="protein sequence ID" value="CAJ0958941.1"/>
    <property type="molecule type" value="Genomic_DNA"/>
</dbReference>
<evidence type="ECO:0000256" key="1">
    <source>
        <dbReference type="ARBA" id="ARBA00023157"/>
    </source>
</evidence>
<dbReference type="PANTHER" id="PTHR13826">
    <property type="entry name" value="INTESTINAL TREFOIL FACTOR-RELATED"/>
    <property type="match status" value="1"/>
</dbReference>
<proteinExistence type="predicted"/>
<evidence type="ECO:0000313" key="5">
    <source>
        <dbReference type="Proteomes" id="UP001176940"/>
    </source>
</evidence>
<dbReference type="Pfam" id="PF00088">
    <property type="entry name" value="Trefoil"/>
    <property type="match status" value="1"/>
</dbReference>
<dbReference type="PRINTS" id="PR00680">
    <property type="entry name" value="PTREFOIL"/>
</dbReference>
<sequence>MTGEYDPSPKTPSPERQCTVEPVVRVNCGRAGISPTECFNKGCCYNNMNPDAIWCFYARPDDECLL</sequence>
<accession>A0ABN9M8K2</accession>
<evidence type="ECO:0000313" key="4">
    <source>
        <dbReference type="EMBL" id="CAJ0958941.1"/>
    </source>
</evidence>
<feature type="disulfide bond" evidence="2">
    <location>
        <begin position="28"/>
        <end position="43"/>
    </location>
</feature>
<comment type="caution">
    <text evidence="4">The sequence shown here is derived from an EMBL/GenBank/DDBJ whole genome shotgun (WGS) entry which is preliminary data.</text>
</comment>
<keyword evidence="1 2" id="KW-1015">Disulfide bond</keyword>
<dbReference type="SMART" id="SM00018">
    <property type="entry name" value="PD"/>
    <property type="match status" value="1"/>
</dbReference>
<dbReference type="InterPro" id="IPR044913">
    <property type="entry name" value="P_trefoil_dom_sf"/>
</dbReference>
<reference evidence="4" key="1">
    <citation type="submission" date="2023-07" db="EMBL/GenBank/DDBJ databases">
        <authorList>
            <person name="Stuckert A."/>
        </authorList>
    </citation>
    <scope>NUCLEOTIDE SEQUENCE</scope>
</reference>
<feature type="disulfide bond" evidence="2">
    <location>
        <begin position="18"/>
        <end position="44"/>
    </location>
</feature>
<dbReference type="InterPro" id="IPR017994">
    <property type="entry name" value="P_trefoil_chordata"/>
</dbReference>
<feature type="disulfide bond" evidence="2">
    <location>
        <begin position="38"/>
        <end position="55"/>
    </location>
</feature>
<dbReference type="CDD" id="cd00111">
    <property type="entry name" value="Trefoil"/>
    <property type="match status" value="1"/>
</dbReference>
<dbReference type="PANTHER" id="PTHR13826:SF14">
    <property type="entry name" value="TREFOIL FACTOR 2"/>
    <property type="match status" value="1"/>
</dbReference>